<dbReference type="AlphaFoldDB" id="W4LIV1"/>
<dbReference type="HOGENOM" id="CLU_3059638_0_0_7"/>
<comment type="caution">
    <text evidence="1">The sequence shown here is derived from an EMBL/GenBank/DDBJ whole genome shotgun (WGS) entry which is preliminary data.</text>
</comment>
<sequence>MLELLVESVVDNPEMSKAIFKSMESESAYQTPRWPWRLPERNFHHFSWESQVA</sequence>
<evidence type="ECO:0000313" key="1">
    <source>
        <dbReference type="EMBL" id="ETW97897.1"/>
    </source>
</evidence>
<dbReference type="Proteomes" id="UP000019141">
    <property type="component" value="Unassembled WGS sequence"/>
</dbReference>
<reference evidence="1 2" key="1">
    <citation type="journal article" date="2014" name="Nature">
        <title>An environmental bacterial taxon with a large and distinct metabolic repertoire.</title>
        <authorList>
            <person name="Wilson M.C."/>
            <person name="Mori T."/>
            <person name="Ruckert C."/>
            <person name="Uria A.R."/>
            <person name="Helf M.J."/>
            <person name="Takada K."/>
            <person name="Gernert C."/>
            <person name="Steffens U.A."/>
            <person name="Heycke N."/>
            <person name="Schmitt S."/>
            <person name="Rinke C."/>
            <person name="Helfrich E.J."/>
            <person name="Brachmann A.O."/>
            <person name="Gurgui C."/>
            <person name="Wakimoto T."/>
            <person name="Kracht M."/>
            <person name="Crusemann M."/>
            <person name="Hentschel U."/>
            <person name="Abe I."/>
            <person name="Matsunaga S."/>
            <person name="Kalinowski J."/>
            <person name="Takeyama H."/>
            <person name="Piel J."/>
        </authorList>
    </citation>
    <scope>NUCLEOTIDE SEQUENCE [LARGE SCALE GENOMIC DNA]</scope>
    <source>
        <strain evidence="2">TSY1</strain>
    </source>
</reference>
<evidence type="ECO:0000313" key="2">
    <source>
        <dbReference type="Proteomes" id="UP000019141"/>
    </source>
</evidence>
<dbReference type="EMBL" id="AZHW01000607">
    <property type="protein sequence ID" value="ETW97897.1"/>
    <property type="molecule type" value="Genomic_DNA"/>
</dbReference>
<organism evidence="1 2">
    <name type="scientific">Entotheonella factor</name>
    <dbReference type="NCBI Taxonomy" id="1429438"/>
    <lineage>
        <taxon>Bacteria</taxon>
        <taxon>Pseudomonadati</taxon>
        <taxon>Nitrospinota/Tectimicrobiota group</taxon>
        <taxon>Candidatus Tectimicrobiota</taxon>
        <taxon>Candidatus Entotheonellia</taxon>
        <taxon>Candidatus Entotheonellales</taxon>
        <taxon>Candidatus Entotheonellaceae</taxon>
        <taxon>Candidatus Entotheonella</taxon>
    </lineage>
</organism>
<keyword evidence="2" id="KW-1185">Reference proteome</keyword>
<name>W4LIV1_ENTF1</name>
<accession>W4LIV1</accession>
<proteinExistence type="predicted"/>
<protein>
    <submittedName>
        <fullName evidence="1">Uncharacterized protein</fullName>
    </submittedName>
</protein>
<gene>
    <name evidence="1" type="ORF">ETSY1_20940</name>
</gene>